<keyword evidence="3" id="KW-1185">Reference proteome</keyword>
<dbReference type="EMBL" id="MU253796">
    <property type="protein sequence ID" value="KAG9246669.1"/>
    <property type="molecule type" value="Genomic_DNA"/>
</dbReference>
<gene>
    <name evidence="2" type="ORF">BJ878DRAFT_416463</name>
</gene>
<accession>A0A9P7Z784</accession>
<comment type="caution">
    <text evidence="2">The sequence shown here is derived from an EMBL/GenBank/DDBJ whole genome shotgun (WGS) entry which is preliminary data.</text>
</comment>
<protein>
    <recommendedName>
        <fullName evidence="4">BAH domain-containing protein</fullName>
    </recommendedName>
</protein>
<reference evidence="2" key="1">
    <citation type="journal article" date="2021" name="IMA Fungus">
        <title>Genomic characterization of three marine fungi, including Emericellopsis atlantica sp. nov. with signatures of a generalist lifestyle and marine biomass degradation.</title>
        <authorList>
            <person name="Hagestad O.C."/>
            <person name="Hou L."/>
            <person name="Andersen J.H."/>
            <person name="Hansen E.H."/>
            <person name="Altermark B."/>
            <person name="Li C."/>
            <person name="Kuhnert E."/>
            <person name="Cox R.J."/>
            <person name="Crous P.W."/>
            <person name="Spatafora J.W."/>
            <person name="Lail K."/>
            <person name="Amirebrahimi M."/>
            <person name="Lipzen A."/>
            <person name="Pangilinan J."/>
            <person name="Andreopoulos W."/>
            <person name="Hayes R.D."/>
            <person name="Ng V."/>
            <person name="Grigoriev I.V."/>
            <person name="Jackson S.A."/>
            <person name="Sutton T.D.S."/>
            <person name="Dobson A.D.W."/>
            <person name="Rama T."/>
        </authorList>
    </citation>
    <scope>NUCLEOTIDE SEQUENCE</scope>
    <source>
        <strain evidence="2">TRa3180A</strain>
    </source>
</reference>
<dbReference type="InterPro" id="IPR011011">
    <property type="entry name" value="Znf_FYVE_PHD"/>
</dbReference>
<dbReference type="CDD" id="cd04370">
    <property type="entry name" value="BAH"/>
    <property type="match status" value="1"/>
</dbReference>
<organism evidence="2 3">
    <name type="scientific">Calycina marina</name>
    <dbReference type="NCBI Taxonomy" id="1763456"/>
    <lineage>
        <taxon>Eukaryota</taxon>
        <taxon>Fungi</taxon>
        <taxon>Dikarya</taxon>
        <taxon>Ascomycota</taxon>
        <taxon>Pezizomycotina</taxon>
        <taxon>Leotiomycetes</taxon>
        <taxon>Helotiales</taxon>
        <taxon>Pezizellaceae</taxon>
        <taxon>Calycina</taxon>
    </lineage>
</organism>
<dbReference type="InterPro" id="IPR043151">
    <property type="entry name" value="BAH_sf"/>
</dbReference>
<dbReference type="SUPFAM" id="SSF57903">
    <property type="entry name" value="FYVE/PHD zinc finger"/>
    <property type="match status" value="1"/>
</dbReference>
<evidence type="ECO:0000313" key="3">
    <source>
        <dbReference type="Proteomes" id="UP000887226"/>
    </source>
</evidence>
<proteinExistence type="predicted"/>
<sequence>MAIKRGLGADEPSTATKRVKSSETPASRSATPADALSKVAFEVHYPQIPPNTKRQLSAADDEIANHAEWLVFQPVPKGGKAGELDQWFSVTPWKDWSGMKSYNNFIIQGETYKKNHYVYVRGHQTPKNIAHDNDKDFWVAKILQVRAANAQNVYALVSWMYWREELPPPSVKMPDMAYPNSGQRKYHGKHELIASNYMEVLDVLSFAGKADVYHWQEEDDQLHSKLYWRQTLNRATKELSSIREHCICRGHFNPEVVMEICDNPKCRIWLHDDCIIDSVLRKAWQKNVEQIGEEANGSQRRKTNIRPWKNKLTGKVKTENGHTTVTITDVRKDGKKRAPWDEKIECLKCGEVMD</sequence>
<dbReference type="AlphaFoldDB" id="A0A9P7Z784"/>
<evidence type="ECO:0008006" key="4">
    <source>
        <dbReference type="Google" id="ProtNLM"/>
    </source>
</evidence>
<name>A0A9P7Z784_9HELO</name>
<dbReference type="PANTHER" id="PTHR46364">
    <property type="entry name" value="OS08G0421900 PROTEIN"/>
    <property type="match status" value="1"/>
</dbReference>
<dbReference type="OrthoDB" id="10259622at2759"/>
<evidence type="ECO:0000313" key="2">
    <source>
        <dbReference type="EMBL" id="KAG9246669.1"/>
    </source>
</evidence>
<evidence type="ECO:0000256" key="1">
    <source>
        <dbReference type="SAM" id="MobiDB-lite"/>
    </source>
</evidence>
<dbReference type="Proteomes" id="UP000887226">
    <property type="component" value="Unassembled WGS sequence"/>
</dbReference>
<dbReference type="Gene3D" id="2.30.30.490">
    <property type="match status" value="1"/>
</dbReference>
<feature type="region of interest" description="Disordered" evidence="1">
    <location>
        <begin position="1"/>
        <end position="33"/>
    </location>
</feature>